<evidence type="ECO:0000313" key="2">
    <source>
        <dbReference type="EMBL" id="EWC60894.1"/>
    </source>
</evidence>
<evidence type="ECO:0000256" key="1">
    <source>
        <dbReference type="SAM" id="SignalP"/>
    </source>
</evidence>
<sequence length="287" mass="29805">MNALPAARRALVGLAVGVLACTAACAPEPGGSSDLAATVRDFARTREPDAAYRPPDPGERSGVAGALGLATAGDTGAARSAFAPFGFDYRVGTDAETGRRYGMAVQESSGERAWGLYVIDLDTPPRVVVEVPHPNSDLDTEEVGLALFRARPGAVLAVAGTHRRAANGAGDVAHRVDSMFHALVTGLGLPQVQVHGFDNASLPGTDVVLSTGAGEVTEEAREVADALGGSRVCLAWADRCGNLEGGRNAQGRAAAENGTVFLHVEMNRAVRDDRGRWERVVEALSVL</sequence>
<name>W7J427_9PSEU</name>
<evidence type="ECO:0000313" key="3">
    <source>
        <dbReference type="Proteomes" id="UP000019277"/>
    </source>
</evidence>
<keyword evidence="3" id="KW-1185">Reference proteome</keyword>
<comment type="caution">
    <text evidence="2">The sequence shown here is derived from an EMBL/GenBank/DDBJ whole genome shotgun (WGS) entry which is preliminary data.</text>
</comment>
<reference evidence="2 3" key="1">
    <citation type="journal article" date="2014" name="Genome Announc.">
        <title>Draft Genome Sequence of the Antitrypanosomally Active Sponge-Associated Bacterium Actinokineospora sp. Strain EG49.</title>
        <authorList>
            <person name="Harjes J."/>
            <person name="Ryu T."/>
            <person name="Abdelmohsen U.R."/>
            <person name="Moitinho-Silva L."/>
            <person name="Horn H."/>
            <person name="Ravasi T."/>
            <person name="Hentschel U."/>
        </authorList>
    </citation>
    <scope>NUCLEOTIDE SEQUENCE [LARGE SCALE GENOMIC DNA]</scope>
    <source>
        <strain evidence="2 3">EG49</strain>
    </source>
</reference>
<feature type="chain" id="PRO_5004896132" description="Secreted protein" evidence="1">
    <location>
        <begin position="27"/>
        <end position="287"/>
    </location>
</feature>
<dbReference type="eggNOG" id="ENOG5033SSP">
    <property type="taxonomic scope" value="Bacteria"/>
</dbReference>
<evidence type="ECO:0008006" key="4">
    <source>
        <dbReference type="Google" id="ProtNLM"/>
    </source>
</evidence>
<dbReference type="OrthoDB" id="5493436at2"/>
<proteinExistence type="predicted"/>
<dbReference type="Proteomes" id="UP000019277">
    <property type="component" value="Unassembled WGS sequence"/>
</dbReference>
<keyword evidence="1" id="KW-0732">Signal</keyword>
<accession>W7J427</accession>
<organism evidence="2 3">
    <name type="scientific">Actinokineospora spheciospongiae</name>
    <dbReference type="NCBI Taxonomy" id="909613"/>
    <lineage>
        <taxon>Bacteria</taxon>
        <taxon>Bacillati</taxon>
        <taxon>Actinomycetota</taxon>
        <taxon>Actinomycetes</taxon>
        <taxon>Pseudonocardiales</taxon>
        <taxon>Pseudonocardiaceae</taxon>
        <taxon>Actinokineospora</taxon>
    </lineage>
</organism>
<dbReference type="AlphaFoldDB" id="W7J427"/>
<dbReference type="EMBL" id="AYXG01000139">
    <property type="protein sequence ID" value="EWC60894.1"/>
    <property type="molecule type" value="Genomic_DNA"/>
</dbReference>
<protein>
    <recommendedName>
        <fullName evidence="4">Secreted protein</fullName>
    </recommendedName>
</protein>
<dbReference type="STRING" id="909613.UO65_3824"/>
<gene>
    <name evidence="2" type="ORF">UO65_3824</name>
</gene>
<feature type="signal peptide" evidence="1">
    <location>
        <begin position="1"/>
        <end position="26"/>
    </location>
</feature>
<dbReference type="RefSeq" id="WP_052021344.1">
    <property type="nucleotide sequence ID" value="NZ_AYXG01000139.1"/>
</dbReference>